<dbReference type="OrthoDB" id="1118393at2"/>
<dbReference type="SMART" id="SM00850">
    <property type="entry name" value="LytTR"/>
    <property type="match status" value="1"/>
</dbReference>
<gene>
    <name evidence="3" type="ORF">SAMN05421640_2756</name>
</gene>
<dbReference type="Gene3D" id="2.40.50.1020">
    <property type="entry name" value="LytTr DNA-binding domain"/>
    <property type="match status" value="1"/>
</dbReference>
<keyword evidence="3" id="KW-0238">DNA-binding</keyword>
<dbReference type="InterPro" id="IPR007492">
    <property type="entry name" value="LytTR_DNA-bd_dom"/>
</dbReference>
<sequence length="266" mass="31938">MLINHKYFHWFYYHKRKQHLFNFSTGLFIWLFLGVTRPFGISNNNFEAYIYLLLNLLLFGSVWIIISYLFDFIFRKQVKKNHAFDLRVLGFKVLFMIHTYLIIRGISCDWECMDFIEYLELWLACGLMIGFCYLTFSLYARYLYFHSMIGQKELASGSIELIGEGKDSLILPMSEIISLKADDNYVDIQMIKEKKTLRSSLSAIENQLEPFSQFIRVHRSYMINFHYVEDYPRKDTILLRQRDERIELPVSKKYQEQVNELFTHPK</sequence>
<dbReference type="PROSITE" id="PS50930">
    <property type="entry name" value="HTH_LYTTR"/>
    <property type="match status" value="1"/>
</dbReference>
<keyword evidence="4" id="KW-1185">Reference proteome</keyword>
<reference evidence="3 4" key="1">
    <citation type="submission" date="2017-06" db="EMBL/GenBank/DDBJ databases">
        <authorList>
            <person name="Kim H.J."/>
            <person name="Triplett B.A."/>
        </authorList>
    </citation>
    <scope>NUCLEOTIDE SEQUENCE [LARGE SCALE GENOMIC DNA]</scope>
    <source>
        <strain evidence="3 4">DSM 19307</strain>
    </source>
</reference>
<feature type="transmembrane region" description="Helical" evidence="1">
    <location>
        <begin position="48"/>
        <end position="74"/>
    </location>
</feature>
<dbReference type="PANTHER" id="PTHR37299">
    <property type="entry name" value="TRANSCRIPTIONAL REGULATOR-RELATED"/>
    <property type="match status" value="1"/>
</dbReference>
<dbReference type="Pfam" id="PF04397">
    <property type="entry name" value="LytTR"/>
    <property type="match status" value="1"/>
</dbReference>
<feature type="transmembrane region" description="Helical" evidence="1">
    <location>
        <begin position="121"/>
        <end position="144"/>
    </location>
</feature>
<dbReference type="Proteomes" id="UP000198393">
    <property type="component" value="Unassembled WGS sequence"/>
</dbReference>
<feature type="transmembrane region" description="Helical" evidence="1">
    <location>
        <begin position="20"/>
        <end position="36"/>
    </location>
</feature>
<evidence type="ECO:0000259" key="2">
    <source>
        <dbReference type="PROSITE" id="PS50930"/>
    </source>
</evidence>
<feature type="transmembrane region" description="Helical" evidence="1">
    <location>
        <begin position="86"/>
        <end position="106"/>
    </location>
</feature>
<accession>A0A239KN63</accession>
<evidence type="ECO:0000313" key="4">
    <source>
        <dbReference type="Proteomes" id="UP000198393"/>
    </source>
</evidence>
<keyword evidence="1" id="KW-1133">Transmembrane helix</keyword>
<name>A0A239KN63_EKHLU</name>
<keyword evidence="1" id="KW-0472">Membrane</keyword>
<dbReference type="GO" id="GO:0000156">
    <property type="term" value="F:phosphorelay response regulator activity"/>
    <property type="evidence" value="ECO:0007669"/>
    <property type="project" value="InterPro"/>
</dbReference>
<dbReference type="PANTHER" id="PTHR37299:SF1">
    <property type="entry name" value="STAGE 0 SPORULATION PROTEIN A HOMOLOG"/>
    <property type="match status" value="1"/>
</dbReference>
<protein>
    <submittedName>
        <fullName evidence="3">LytTr DNA-binding domain-containing protein</fullName>
    </submittedName>
</protein>
<dbReference type="InterPro" id="IPR046947">
    <property type="entry name" value="LytR-like"/>
</dbReference>
<keyword evidence="1" id="KW-0812">Transmembrane</keyword>
<organism evidence="3 4">
    <name type="scientific">Ekhidna lutea</name>
    <dbReference type="NCBI Taxonomy" id="447679"/>
    <lineage>
        <taxon>Bacteria</taxon>
        <taxon>Pseudomonadati</taxon>
        <taxon>Bacteroidota</taxon>
        <taxon>Cytophagia</taxon>
        <taxon>Cytophagales</taxon>
        <taxon>Reichenbachiellaceae</taxon>
        <taxon>Ekhidna</taxon>
    </lineage>
</organism>
<evidence type="ECO:0000313" key="3">
    <source>
        <dbReference type="EMBL" id="SNT19063.1"/>
    </source>
</evidence>
<dbReference type="EMBL" id="FZPD01000004">
    <property type="protein sequence ID" value="SNT19063.1"/>
    <property type="molecule type" value="Genomic_DNA"/>
</dbReference>
<evidence type="ECO:0000256" key="1">
    <source>
        <dbReference type="SAM" id="Phobius"/>
    </source>
</evidence>
<proteinExistence type="predicted"/>
<dbReference type="AlphaFoldDB" id="A0A239KN63"/>
<feature type="domain" description="HTH LytTR-type" evidence="2">
    <location>
        <begin position="165"/>
        <end position="264"/>
    </location>
</feature>
<dbReference type="GO" id="GO:0003677">
    <property type="term" value="F:DNA binding"/>
    <property type="evidence" value="ECO:0007669"/>
    <property type="project" value="UniProtKB-KW"/>
</dbReference>